<dbReference type="InterPro" id="IPR027417">
    <property type="entry name" value="P-loop_NTPase"/>
</dbReference>
<name>A0A480ALH3_9BURK</name>
<dbReference type="GO" id="GO:0006261">
    <property type="term" value="P:DNA-templated DNA replication"/>
    <property type="evidence" value="ECO:0007669"/>
    <property type="project" value="TreeGrafter"/>
</dbReference>
<accession>A0A480ALH3</accession>
<dbReference type="Pfam" id="PF13177">
    <property type="entry name" value="DNA_pol3_delta2"/>
    <property type="match status" value="1"/>
</dbReference>
<dbReference type="GO" id="GO:0009360">
    <property type="term" value="C:DNA polymerase III complex"/>
    <property type="evidence" value="ECO:0007669"/>
    <property type="project" value="TreeGrafter"/>
</dbReference>
<dbReference type="OrthoDB" id="9811073at2"/>
<dbReference type="EMBL" id="BJCL01000001">
    <property type="protein sequence ID" value="GCL61247.1"/>
    <property type="molecule type" value="Genomic_DNA"/>
</dbReference>
<evidence type="ECO:0000313" key="2">
    <source>
        <dbReference type="Proteomes" id="UP000301751"/>
    </source>
</evidence>
<reference evidence="2" key="1">
    <citation type="submission" date="2019-03" db="EMBL/GenBank/DDBJ databases">
        <title>Aquabacterium pictum sp.nov., the first bacteriochlorophyll a-containing freshwater bacterium in the genus Aquabacterium of the class Betaproteobacteria.</title>
        <authorList>
            <person name="Hirose S."/>
            <person name="Tank M."/>
            <person name="Hara E."/>
            <person name="Tamaki H."/>
            <person name="Takaichi S."/>
            <person name="Haruta S."/>
            <person name="Hanada S."/>
        </authorList>
    </citation>
    <scope>NUCLEOTIDE SEQUENCE [LARGE SCALE GENOMIC DNA]</scope>
    <source>
        <strain evidence="2">W35</strain>
    </source>
</reference>
<sequence length="364" mass="38030">MAKADAALRDGPAAPLGVQPDGQLPLPWLADGLAAARQLAGAHALLIHGPAGAGHFDMAVLLAQTLLCESVPAGTAAARACGRCASCHLVATRAHPDLRLVLPAALRVQRGWTDEDDYIAPKGEAKPSRELRIDQVRAAIDWAQQTSGRGRAKVLLLHPADALNLSAANALLKTLEEPPGQMRVLLTSADPEHLLPTVRSRCQRLRIALPPVDQARAWLLGQGLDAPEALLALAGGSPLEALAWVQEGFTPALLSGLPRRVAAGDAAALQGRPIPRVVELLLKLAHDAQVQAAGGAPRFFAAAGLPGGTDLAALRTWQQALLRVARHDEHPWSAALLVESLVSQAAAVWPAPAPARGASLHSAR</sequence>
<evidence type="ECO:0000313" key="1">
    <source>
        <dbReference type="EMBL" id="GCL61247.1"/>
    </source>
</evidence>
<dbReference type="PANTHER" id="PTHR11669">
    <property type="entry name" value="REPLICATION FACTOR C / DNA POLYMERASE III GAMMA-TAU SUBUNIT"/>
    <property type="match status" value="1"/>
</dbReference>
<dbReference type="Gene3D" id="3.40.50.300">
    <property type="entry name" value="P-loop containing nucleotide triphosphate hydrolases"/>
    <property type="match status" value="1"/>
</dbReference>
<organism evidence="1 2">
    <name type="scientific">Pseudaquabacterium pictum</name>
    <dbReference type="NCBI Taxonomy" id="2315236"/>
    <lineage>
        <taxon>Bacteria</taxon>
        <taxon>Pseudomonadati</taxon>
        <taxon>Pseudomonadota</taxon>
        <taxon>Betaproteobacteria</taxon>
        <taxon>Burkholderiales</taxon>
        <taxon>Sphaerotilaceae</taxon>
        <taxon>Pseudaquabacterium</taxon>
    </lineage>
</organism>
<dbReference type="RefSeq" id="WP_137731015.1">
    <property type="nucleotide sequence ID" value="NZ_BJCL01000001.1"/>
</dbReference>
<comment type="caution">
    <text evidence="1">The sequence shown here is derived from an EMBL/GenBank/DDBJ whole genome shotgun (WGS) entry which is preliminary data.</text>
</comment>
<dbReference type="Proteomes" id="UP000301751">
    <property type="component" value="Unassembled WGS sequence"/>
</dbReference>
<dbReference type="AlphaFoldDB" id="A0A480ALH3"/>
<gene>
    <name evidence="1" type="primary">holB</name>
    <name evidence="1" type="ORF">AQPW35_03280</name>
</gene>
<protein>
    <submittedName>
        <fullName evidence="1">DNA polymerase III subunit delta</fullName>
    </submittedName>
</protein>
<dbReference type="PANTHER" id="PTHR11669:SF8">
    <property type="entry name" value="DNA POLYMERASE III SUBUNIT DELTA"/>
    <property type="match status" value="1"/>
</dbReference>
<proteinExistence type="predicted"/>
<dbReference type="SUPFAM" id="SSF52540">
    <property type="entry name" value="P-loop containing nucleoside triphosphate hydrolases"/>
    <property type="match status" value="1"/>
</dbReference>
<dbReference type="InterPro" id="IPR050238">
    <property type="entry name" value="DNA_Rep/Repair_Clamp_Loader"/>
</dbReference>
<keyword evidence="2" id="KW-1185">Reference proteome</keyword>